<comment type="similarity">
    <text evidence="1">Belongs to the LysR transcriptional regulatory family.</text>
</comment>
<dbReference type="PROSITE" id="PS50931">
    <property type="entry name" value="HTH_LYSR"/>
    <property type="match status" value="1"/>
</dbReference>
<dbReference type="GO" id="GO:0000976">
    <property type="term" value="F:transcription cis-regulatory region binding"/>
    <property type="evidence" value="ECO:0007669"/>
    <property type="project" value="TreeGrafter"/>
</dbReference>
<name>A0A831VX09_9GAMM</name>
<dbReference type="InterPro" id="IPR000847">
    <property type="entry name" value="LysR_HTH_N"/>
</dbReference>
<keyword evidence="2" id="KW-0805">Transcription regulation</keyword>
<dbReference type="PANTHER" id="PTHR30126:SF5">
    <property type="entry name" value="HTH-TYPE TRANSCRIPTIONAL ACTIVATOR CMPR"/>
    <property type="match status" value="1"/>
</dbReference>
<dbReference type="AlphaFoldDB" id="A0A831VX09"/>
<dbReference type="Pfam" id="PF00126">
    <property type="entry name" value="HTH_1"/>
    <property type="match status" value="1"/>
</dbReference>
<dbReference type="InterPro" id="IPR005119">
    <property type="entry name" value="LysR_subst-bd"/>
</dbReference>
<evidence type="ECO:0000256" key="3">
    <source>
        <dbReference type="ARBA" id="ARBA00023125"/>
    </source>
</evidence>
<dbReference type="Pfam" id="PF03466">
    <property type="entry name" value="LysR_substrate"/>
    <property type="match status" value="1"/>
</dbReference>
<accession>A0A831VX09</accession>
<comment type="caution">
    <text evidence="6">The sequence shown here is derived from an EMBL/GenBank/DDBJ whole genome shotgun (WGS) entry which is preliminary data.</text>
</comment>
<evidence type="ECO:0000256" key="2">
    <source>
        <dbReference type="ARBA" id="ARBA00023015"/>
    </source>
</evidence>
<dbReference type="GO" id="GO:0003700">
    <property type="term" value="F:DNA-binding transcription factor activity"/>
    <property type="evidence" value="ECO:0007669"/>
    <property type="project" value="InterPro"/>
</dbReference>
<evidence type="ECO:0000259" key="5">
    <source>
        <dbReference type="PROSITE" id="PS50931"/>
    </source>
</evidence>
<keyword evidence="3" id="KW-0238">DNA-binding</keyword>
<dbReference type="Gene3D" id="1.10.10.10">
    <property type="entry name" value="Winged helix-like DNA-binding domain superfamily/Winged helix DNA-binding domain"/>
    <property type="match status" value="1"/>
</dbReference>
<reference evidence="6" key="1">
    <citation type="journal article" date="2020" name="mSystems">
        <title>Genome- and Community-Level Interaction Insights into Carbon Utilization and Element Cycling Functions of Hydrothermarchaeota in Hydrothermal Sediment.</title>
        <authorList>
            <person name="Zhou Z."/>
            <person name="Liu Y."/>
            <person name="Xu W."/>
            <person name="Pan J."/>
            <person name="Luo Z.H."/>
            <person name="Li M."/>
        </authorList>
    </citation>
    <scope>NUCLEOTIDE SEQUENCE [LARGE SCALE GENOMIC DNA]</scope>
    <source>
        <strain evidence="6">HyVt-357</strain>
    </source>
</reference>
<sequence length="318" mass="35168">MEDALQKVTLRQLQIFLVAAQTLSFIRAAEILRLTPPAVSMQMSSLGEELGAPLFEKKGRNLVLTVAGETLIPYAERITQTLQDANSAIAALKGVQRSTVKVGMVTTSRNFGPHLVARFQAEHRDTKLDIIIANRRSIIEKLEHQQVDVALMGRSPRRIQVDSAPFADHPYVVIANPNHPLAKQSRIDPLELSNETFLVREKGSGTRMVLERFLEDSGLAVPRIQEIGGTENIKQAVMANMGVAVISGHTIHLERQLGLLSVLDVQGMPQIRTWFAVHLKGRELSEAAVRFEQFVKEQGPQFMAEFFGEPATTPRGPG</sequence>
<organism evidence="6">
    <name type="scientific">Marinobacter antarcticus</name>
    <dbReference type="NCBI Taxonomy" id="564117"/>
    <lineage>
        <taxon>Bacteria</taxon>
        <taxon>Pseudomonadati</taxon>
        <taxon>Pseudomonadota</taxon>
        <taxon>Gammaproteobacteria</taxon>
        <taxon>Pseudomonadales</taxon>
        <taxon>Marinobacteraceae</taxon>
        <taxon>Marinobacter</taxon>
    </lineage>
</organism>
<dbReference type="SUPFAM" id="SSF46785">
    <property type="entry name" value="Winged helix' DNA-binding domain"/>
    <property type="match status" value="1"/>
</dbReference>
<evidence type="ECO:0000256" key="1">
    <source>
        <dbReference type="ARBA" id="ARBA00009437"/>
    </source>
</evidence>
<keyword evidence="4" id="KW-0804">Transcription</keyword>
<dbReference type="SUPFAM" id="SSF53850">
    <property type="entry name" value="Periplasmic binding protein-like II"/>
    <property type="match status" value="1"/>
</dbReference>
<dbReference type="InterPro" id="IPR036390">
    <property type="entry name" value="WH_DNA-bd_sf"/>
</dbReference>
<gene>
    <name evidence="6" type="ORF">ENI00_03455</name>
</gene>
<dbReference type="EMBL" id="DRGY01000030">
    <property type="protein sequence ID" value="HEA51376.1"/>
    <property type="molecule type" value="Genomic_DNA"/>
</dbReference>
<dbReference type="RefSeq" id="WP_304098846.1">
    <property type="nucleotide sequence ID" value="NZ_DRGY01000030.1"/>
</dbReference>
<proteinExistence type="inferred from homology"/>
<dbReference type="InterPro" id="IPR036388">
    <property type="entry name" value="WH-like_DNA-bd_sf"/>
</dbReference>
<evidence type="ECO:0000256" key="4">
    <source>
        <dbReference type="ARBA" id="ARBA00023163"/>
    </source>
</evidence>
<dbReference type="Gene3D" id="3.40.190.290">
    <property type="match status" value="1"/>
</dbReference>
<feature type="domain" description="HTH lysR-type" evidence="5">
    <location>
        <begin position="8"/>
        <end position="65"/>
    </location>
</feature>
<evidence type="ECO:0000313" key="6">
    <source>
        <dbReference type="EMBL" id="HEA51376.1"/>
    </source>
</evidence>
<dbReference type="Proteomes" id="UP000885748">
    <property type="component" value="Unassembled WGS sequence"/>
</dbReference>
<protein>
    <submittedName>
        <fullName evidence="6">LysR family transcriptional regulator</fullName>
    </submittedName>
</protein>
<dbReference type="PANTHER" id="PTHR30126">
    <property type="entry name" value="HTH-TYPE TRANSCRIPTIONAL REGULATOR"/>
    <property type="match status" value="1"/>
</dbReference>